<feature type="region of interest" description="Disordered" evidence="2">
    <location>
        <begin position="4189"/>
        <end position="4218"/>
    </location>
</feature>
<feature type="region of interest" description="Disordered" evidence="2">
    <location>
        <begin position="3503"/>
        <end position="3566"/>
    </location>
</feature>
<organism evidence="4 5">
    <name type="scientific">Stylonychia lemnae</name>
    <name type="common">Ciliate</name>
    <dbReference type="NCBI Taxonomy" id="5949"/>
    <lineage>
        <taxon>Eukaryota</taxon>
        <taxon>Sar</taxon>
        <taxon>Alveolata</taxon>
        <taxon>Ciliophora</taxon>
        <taxon>Intramacronucleata</taxon>
        <taxon>Spirotrichea</taxon>
        <taxon>Stichotrichia</taxon>
        <taxon>Sporadotrichida</taxon>
        <taxon>Oxytrichidae</taxon>
        <taxon>Stylonychinae</taxon>
        <taxon>Stylonychia</taxon>
    </lineage>
</organism>
<feature type="compositionally biased region" description="Polar residues" evidence="2">
    <location>
        <begin position="3961"/>
        <end position="3984"/>
    </location>
</feature>
<feature type="compositionally biased region" description="Low complexity" evidence="2">
    <location>
        <begin position="3352"/>
        <end position="3365"/>
    </location>
</feature>
<feature type="compositionally biased region" description="Low complexity" evidence="2">
    <location>
        <begin position="4093"/>
        <end position="4105"/>
    </location>
</feature>
<dbReference type="Pfam" id="PF24713">
    <property type="entry name" value="TOR1L1_C"/>
    <property type="match status" value="1"/>
</dbReference>
<feature type="region of interest" description="Disordered" evidence="2">
    <location>
        <begin position="3749"/>
        <end position="3820"/>
    </location>
</feature>
<feature type="compositionally biased region" description="Low complexity" evidence="2">
    <location>
        <begin position="3786"/>
        <end position="3801"/>
    </location>
</feature>
<feature type="region of interest" description="Disordered" evidence="2">
    <location>
        <begin position="3578"/>
        <end position="3672"/>
    </location>
</feature>
<dbReference type="SUPFAM" id="SSF48371">
    <property type="entry name" value="ARM repeat"/>
    <property type="match status" value="1"/>
</dbReference>
<sequence length="4498" mass="502610">MVGQQNVKEALQKNFARKLNQKKAQRNVQEETKQSINDLRNEFQIQLGKVYENHTRKEGVQACFRIIQRNNDNPSALRVILAALCDRSTLAANPDKKAQGLMFHVQMFGFVAKCFKTELKDPLDKPPSVVKSVIRIQDAIYAFFKENSKVVWKGCAVSLTDIFDNCFPDKTQPVQGQQSLTSFILEPLLNFHKGGNNTMMQQGASFCIMHFIEHLITQNQGDLLEQVHQGVMQSITKNRIDNESQLAAAVKLIQTLGIRVAQDHVEGLVNISIKVIGSQASTVFQKKAACDLLNILGEHLKDSAAHVVPSYMGDVMKSLESLDNEKQIDLSESRNKAKLAWNQLQTIYDSLDPKEKESLLANFMAKNLQNKFSKLRDRVKETREQQRAQSANSRIMHDNINDEINQSYRMLAQDFLKKGKGQGGGLFKGTVNFSPSASKDKKLYEELKRIQDLNSFMMVGGQESNRGRSVSPNRNNPFSQDFLPQIDESQITPGNQSEVDQSQISNLLRPGQRNPTSASQRQQKLKALNQRLGSASTGINNRNQNQGNNKQQKFQKIQTLDPKTGKLVEKMVPVANLPSFGDHNQQFMTVPVVDPKTGKVVDQIVPVDNPFQQQQYQTVPIIDPVTKKVVGQQTIPVPQQQQQYKTVPIIDPVTKKVVGQKTVAVPKPNQQFQKIQTVDPKTGKLVEKVVPISSNSQNQKYQQVPIIDPVTKQVVDYQMVPVQPNTDPIIDPTTGEVLGTQDMPGLQQFQEVPIIDPVTKQVIDYKVLPVPDQNQKYQSIPIYDQRTGQIIDHKVVPADMSIPENQQNRQNKQFTSVPIRDPQTGQIVDQKLVPVTISNQAPQQQFQKVQAYDPVSGQVVEKILPVNNNASGNNSQQFNSGQQQYQQVPVIDPITNQVVDYQLLPVPDSNQQYQSIPIIDENTGQVIDHQLIPVGDNFGQQNQQYTTVDIRDPQTGQIIEQKVIPISNTGLNNNQPKFKKIKTVDPISGQVVEQTVPISGPLINQGNKTGQQQYQQVPVIDPVTQQVVEYKVVPVPDQNQQYQSIPVIDQNTGQVIDHKLVPMRRDNPNYKENKKFTSIPIRDPQTGQIVDQQIVPAEQLQQQFQTIKTVDPNTGQLVEKAIQFLNPVSSPLPGQQQYQEVPVIDPVTKQVLEYKVLPVPDQNQQYQSIPIVDQRTGQVIDHKIVPVDKTVPQNKLRKNKKFTTVPIRDPQTGQVIDQQIVPIAESEPQYQTIKTIDPVSGQIVEKTMEVNNPNQSFMGEIQKQQQYQEVPVIDPVTKKVLEYKVLPVPDQNQQYQSIPIIDQRTGQVIDHKIVPADMSIPQNKQRKNKKFASVPIKDPYTGQIVDQKLVPLPDLKPQYQTIQQRDPISGQIVEKTIQTNPAEQQQQFQEVPVIDPITKKVVEYKVLPVPDQNVQYQSIPIYNKKTGAVIDHKIVPADMSLPVNQNRQNQKFTAIPIVDPQTGQVVDQQIVPFNENQQQPKKFKRVKIVDPVSGQVIEKTVPVSSNPQQNFLDRQQPQQQYQEVPVIDPVTKKVLEYKVLPVPDQNQQYQSIPVIDQRTGQVIDHKIVPADMTIPQNKQRKNKKFTTVPIRDPQTGQIVDQQIVPIQETKPEFRKVKTRDPRTGQMIEKTVPINVPGMANPVQIGEQQYQEVPVIDPITKKIIDYQVLAVPDANKQYQSVPIVDKNTGQILDHKLVPVDNQQQEFTTIPVKDPQTGIIHEKRIPIQKTKFKKIKTRDPVSGRMVEKTVPITIPGAGNASNGEQQYQEVPVIDPVTQQIIDYQVLPVPDGNQQYQSIPIIDQNTGQVIDHKLVPVQNLPTSTPQQQFQSIPIMDPYTGQITGTQQVPKQKNNLTAKLAQQQSRMEKVQTLDPVSGKVVEKVVPVINASQLNNIPGDKSYQQVPIIDPVTKQIVDYQVLPVPDSTQQYQSIPIIDQSTGQVIDHKLVPTGQQATIQQQNQEFEAIPIRDQQTGQITGTQMIPKQNNPVTQLAKQQQRMEKIQTLDPQSGKIVDKVVPVINASQLNNLPGEKSYQQVPVIDPITQQVIDYQVLPIPDSTQQYQSIPVYDETTGQVIDHKLVPTGQKASLQQQNQRFEQVPIRDPQTGQITGTQMIAKQNNPVQQMAKQQQRMEKIQTLDPISGHVVEKVVPVINASQLNNIPGEKSYQQVPVIDPVTKQIIDYQVLPIPDSTQQYQSIPVYDDATGQVIDHKLVPTGQKASLSQQNQQFEQVPIRDPQTGQITGTQMIAKQNNPVTQIAKKQQRMEKVQTLDPLSGQVVEKVVPVINASQLNNIPGEKSYQQVPVLDPVTKQVIDYKVLPVPDSTQQYQSIPIIDQNTGQVIDHKLVPTGQQATLQQQQQEFQEVPTRDPQTGQITGTQIIPKQTSLKQNSIVNQLAQQQQRMEMVQTLDPATGQLVEKVVPVINASQLNNIPGEKQYQKIPVINPVTQQVIDYQVLPVPDSTQQYQSIPVIDQNTGQIIDHKLIPTGQPATLQQQQQEYQSVPIRDPQTGQITGTQMVPKQNSIVTQMAQQQQRMEKVQTLDPISGQLTQKVVPVINASQLNNIPGEKQYQEVPVIDPITKQVIDYKVLPVPDPTQQYQSIPVIDQSTGQIIDHKLVPTGQVATIQQQQQEFQQVPIRDPQTGQITGTQMVQKQNNIVTQMAKQQQRMEKIQTLDPATGQLTEKVLPVINASQLNNIPGQKQYQEIPVIDPVTKQIIDYQVLPVPDATQKYQSIPVYDQNTGEVIDHKIIPISDQNSNNFNQNTQFQTVPIIDPASGQIVDYQQVPLGDSNVQTINGQQYQSVPIYYQATGEVIDQQLVPLSNNQFNQNQLGTQQQQFKTVPIYDTQTGQVIDQQVVPLNQPMRKQVIPIRDPQTGQVIDQKVVDVPIQAPAQQLKQPFNNQMNQFQPGSALGNQQQQQQFQTVTVQDPITGELRQQIQPIQDSQASQQYQTIPIYDPDTGEVVDQQIVPVSQNQMQNYQTVPVYDPISGEFQGQQLMPVNQHNQQQFQGQPVYDPTTGQMINQMVPNNQGYQNTLGNNMNPYQNIQELGIDDDIFEEQPNFSGNQAIPGFSNYDHSGQINNGQFNSHMPTTGQRQTLNGQFQPNIGYQNQSQGSMIGGDQGLNNLNPFNQYQSKGTFGMDNQFAQNSYGGAMSQQDLSESLPNQNNQFLGGLVNENQAQRQFKQGQINDLMGQDPYNQNNYQPGVAEFNQDQFDDFDGLNDQNMLGTQGMPNQLGQVSGISPYQSRGNSISPNRMGNQRVVDNQSMQSQFGSPEHQDFNHANSTNQPGLGQGFQQPNIFDASPNTQSRMINEQRQKLKEQQERLLQNNPQLSRYQQHKEFLEDKLLAENQPGQMNTNDQNQMNNLNFLSDPTDIDGGDDMSSAQHSPGRAYQEQNPMMQKQQFSNQVFQPQRNTQQNTQGLPQQTSNLGNLQNSPGGIRPYENDMLMDSLQPNYKGAQNQFSQDGQRFTSPVTTSNGLQNLSQNNSPLRQNEGFNLQNQRLANQPNLNTQGSPSQLIPGQLSNNSSQSPIRGQNNNFDDNLQSQNIRQSSHQQNMNGLLPNQQNQRAVSPYIEKDLPLIKEEDPDIDNCESDFNDRDLMSTPGQKSNQKSHTLNSLNQQPGLMNNNFRPPLRDGSSEQNPMINNSSNNPLSNNQLRQNQQSSMNPNQNMNQPQVQGVNLKDTHRKIMIAPQKQDTNQGASSLTNQPNNRLGAQIAPNQSVLPGVNNPIKSINNPTLLAGINTSGLQDLNNLGNQQQISPLNNNNFQNPGQKPQSNIINSGLGNFSALGQLPPSQQQNLSQSGIPNVKQNNLGSGIPNLGSQQNIQGSLQLKKELNPGQSNNTGPGGVSRNLGVNQSQSVPISNTTPQNRNLANPSLLGAIQNPAGVQTNQFPGLSSQDQLKSHIPKALPPLNSLGSSQQLPGLNSQLLTPKNLASGNQNINPTESNQFNSQPPANINPLLNRAQNTQQPGGYAGFNQNLNPLSPTNQQLLGQNLPNNLGNQLNSNAALNKPFGSNSLNAQSNPLGLQHRGQSIAGLGPGLQLNPQVLGNQNQGLNGSQSHSLSPTNQNFNPNLNPHNTAAGSQQNQGQRPSSMGLLNGNQGLTGQTYPINITNQRSGSQIPGLSSQILSSQGQQIPNLKTGQYPLQNQQQQQLQPNQNMKSMANLQGNQLLSQNQSQLPSIYQAPGQVQRISQPGSQGQSILSHQSMLSQGGAPGPNGRLAPSNQIFSTQPLQTVGGGLANTNSSGIPSQAAQLITQQILMMQKQMEQGFAKMCDKIEDIETRVDNASNQLQQFEKYQEQRKLRNLNKFRPLSDTGNRAGDFARSDLDDLRDPRFRDQAQTLANHTGQKSPHRQSKLGVIWNKVLDLVKRKQYEDAYRLTMKEADDIYLIRLVAQTGPVVKQLEDKTAFQVINRINKIIRSGAFEAMEIEWIEDANKRGLFQQMSKHEQNEYLDTLFWFSQSKLNPKISERAQDVYQQIKSTAATAKGLSTKEGTKRMQ</sequence>
<feature type="compositionally biased region" description="Polar residues" evidence="2">
    <location>
        <begin position="3756"/>
        <end position="3781"/>
    </location>
</feature>
<feature type="compositionally biased region" description="Polar residues" evidence="2">
    <location>
        <begin position="3391"/>
        <end position="3434"/>
    </location>
</feature>
<feature type="compositionally biased region" description="Polar residues" evidence="2">
    <location>
        <begin position="3850"/>
        <end position="3872"/>
    </location>
</feature>
<feature type="compositionally biased region" description="Polar residues" evidence="2">
    <location>
        <begin position="3929"/>
        <end position="3953"/>
    </location>
</feature>
<dbReference type="InParanoid" id="A0A078B904"/>
<feature type="region of interest" description="Disordered" evidence="2">
    <location>
        <begin position="3210"/>
        <end position="3302"/>
    </location>
</feature>
<feature type="compositionally biased region" description="Polar residues" evidence="2">
    <location>
        <begin position="3219"/>
        <end position="3270"/>
    </location>
</feature>
<feature type="compositionally biased region" description="Polar residues" evidence="2">
    <location>
        <begin position="4106"/>
        <end position="4116"/>
    </location>
</feature>
<feature type="compositionally biased region" description="Low complexity" evidence="2">
    <location>
        <begin position="4063"/>
        <end position="4076"/>
    </location>
</feature>
<feature type="compositionally biased region" description="Low complexity" evidence="2">
    <location>
        <begin position="540"/>
        <end position="555"/>
    </location>
</feature>
<feature type="region of interest" description="Disordered" evidence="2">
    <location>
        <begin position="462"/>
        <end position="481"/>
    </location>
</feature>
<feature type="compositionally biased region" description="Polar residues" evidence="2">
    <location>
        <begin position="462"/>
        <end position="479"/>
    </location>
</feature>
<dbReference type="EMBL" id="CCKQ01018982">
    <property type="protein sequence ID" value="CDW90985.1"/>
    <property type="molecule type" value="Genomic_DNA"/>
</dbReference>
<dbReference type="InterPro" id="IPR016024">
    <property type="entry name" value="ARM-type_fold"/>
</dbReference>
<feature type="domain" description="TORTIFOLIA1/TORL1-2 C-terminal" evidence="3">
    <location>
        <begin position="4359"/>
        <end position="4433"/>
    </location>
</feature>
<accession>A0A078B904</accession>
<feature type="compositionally biased region" description="Polar residues" evidence="2">
    <location>
        <begin position="4078"/>
        <end position="4090"/>
    </location>
</feature>
<feature type="region of interest" description="Disordered" evidence="2">
    <location>
        <begin position="3929"/>
        <end position="4130"/>
    </location>
</feature>
<feature type="compositionally biased region" description="Low complexity" evidence="2">
    <location>
        <begin position="3637"/>
        <end position="3672"/>
    </location>
</feature>
<feature type="compositionally biased region" description="Low complexity" evidence="2">
    <location>
        <begin position="4117"/>
        <end position="4130"/>
    </location>
</feature>
<proteinExistence type="predicted"/>
<feature type="region of interest" description="Disordered" evidence="2">
    <location>
        <begin position="3349"/>
        <end position="3490"/>
    </location>
</feature>
<feature type="compositionally biased region" description="Polar residues" evidence="2">
    <location>
        <begin position="4011"/>
        <end position="4023"/>
    </location>
</feature>
<feature type="region of interest" description="Disordered" evidence="2">
    <location>
        <begin position="535"/>
        <end position="555"/>
    </location>
</feature>
<feature type="compositionally biased region" description="Polar residues" evidence="2">
    <location>
        <begin position="3600"/>
        <end position="3626"/>
    </location>
</feature>
<feature type="compositionally biased region" description="Polar residues" evidence="2">
    <location>
        <begin position="3805"/>
        <end position="3820"/>
    </location>
</feature>
<feature type="compositionally biased region" description="Polar residues" evidence="2">
    <location>
        <begin position="3449"/>
        <end position="3473"/>
    </location>
</feature>
<dbReference type="Proteomes" id="UP000039865">
    <property type="component" value="Unassembled WGS sequence"/>
</dbReference>
<evidence type="ECO:0000313" key="4">
    <source>
        <dbReference type="EMBL" id="CDW90985.1"/>
    </source>
</evidence>
<feature type="compositionally biased region" description="Acidic residues" evidence="2">
    <location>
        <begin position="3581"/>
        <end position="3591"/>
    </location>
</feature>
<feature type="compositionally biased region" description="Polar residues" evidence="2">
    <location>
        <begin position="3278"/>
        <end position="3302"/>
    </location>
</feature>
<feature type="region of interest" description="Disordered" evidence="2">
    <location>
        <begin position="3832"/>
        <end position="3873"/>
    </location>
</feature>
<keyword evidence="1" id="KW-0175">Coiled coil</keyword>
<keyword evidence="5" id="KW-1185">Reference proteome</keyword>
<evidence type="ECO:0000256" key="2">
    <source>
        <dbReference type="SAM" id="MobiDB-lite"/>
    </source>
</evidence>
<dbReference type="InterPro" id="IPR057599">
    <property type="entry name" value="TORTIFOLIA1/TORL1-2_C"/>
</dbReference>
<feature type="coiled-coil region" evidence="1">
    <location>
        <begin position="4269"/>
        <end position="4296"/>
    </location>
</feature>
<feature type="compositionally biased region" description="Low complexity" evidence="2">
    <location>
        <begin position="3474"/>
        <end position="3490"/>
    </location>
</feature>
<reference evidence="4 5" key="1">
    <citation type="submission" date="2014-06" db="EMBL/GenBank/DDBJ databases">
        <authorList>
            <person name="Swart Estienne"/>
        </authorList>
    </citation>
    <scope>NUCLEOTIDE SEQUENCE [LARGE SCALE GENOMIC DNA]</scope>
    <source>
        <strain evidence="4 5">130c</strain>
    </source>
</reference>
<name>A0A078B904_STYLE</name>
<protein>
    <recommendedName>
        <fullName evidence="3">TORTIFOLIA1/TORL1-2 C-terminal domain-containing protein</fullName>
    </recommendedName>
</protein>
<gene>
    <name evidence="4" type="primary">Contig17906.g19046</name>
    <name evidence="4" type="ORF">STYLEM_20133</name>
</gene>
<feature type="compositionally biased region" description="Low complexity" evidence="2">
    <location>
        <begin position="3985"/>
        <end position="4008"/>
    </location>
</feature>
<evidence type="ECO:0000256" key="1">
    <source>
        <dbReference type="SAM" id="Coils"/>
    </source>
</evidence>
<feature type="compositionally biased region" description="Polar residues" evidence="2">
    <location>
        <begin position="4189"/>
        <end position="4208"/>
    </location>
</feature>
<feature type="compositionally biased region" description="Polar residues" evidence="2">
    <location>
        <begin position="4041"/>
        <end position="4062"/>
    </location>
</feature>
<evidence type="ECO:0000259" key="3">
    <source>
        <dbReference type="Pfam" id="PF24713"/>
    </source>
</evidence>
<evidence type="ECO:0000313" key="5">
    <source>
        <dbReference type="Proteomes" id="UP000039865"/>
    </source>
</evidence>